<dbReference type="SUPFAM" id="SSF81585">
    <property type="entry name" value="PsbU/PolX domain-like"/>
    <property type="match status" value="1"/>
</dbReference>
<feature type="region of interest" description="Disordered" evidence="18">
    <location>
        <begin position="198"/>
        <end position="251"/>
    </location>
</feature>
<dbReference type="FunFam" id="3.30.210.10:FF:000001">
    <property type="entry name" value="DNA polymerase lambda"/>
    <property type="match status" value="1"/>
</dbReference>
<evidence type="ECO:0000256" key="4">
    <source>
        <dbReference type="ARBA" id="ARBA00022634"/>
    </source>
</evidence>
<evidence type="ECO:0000256" key="14">
    <source>
        <dbReference type="ARBA" id="ARBA00023242"/>
    </source>
</evidence>
<reference evidence="20" key="1">
    <citation type="submission" date="2021-03" db="EMBL/GenBank/DDBJ databases">
        <title>Comparative genomics and phylogenomic investigation of the class Geoglossomycetes provide insights into ecological specialization and systematics.</title>
        <authorList>
            <person name="Melie T."/>
            <person name="Pirro S."/>
            <person name="Miller A.N."/>
            <person name="Quandt A."/>
        </authorList>
    </citation>
    <scope>NUCLEOTIDE SEQUENCE</scope>
    <source>
        <strain evidence="20">CAQ_001_2017</strain>
    </source>
</reference>
<keyword evidence="10 17" id="KW-0239">DNA-directed DNA polymerase</keyword>
<dbReference type="InterPro" id="IPR036420">
    <property type="entry name" value="BRCT_dom_sf"/>
</dbReference>
<gene>
    <name evidence="20" type="ORF">GP486_000517</name>
</gene>
<dbReference type="GO" id="GO:0003677">
    <property type="term" value="F:DNA binding"/>
    <property type="evidence" value="ECO:0007669"/>
    <property type="project" value="UniProtKB-UniRule"/>
</dbReference>
<evidence type="ECO:0000256" key="17">
    <source>
        <dbReference type="RuleBase" id="RU366014"/>
    </source>
</evidence>
<dbReference type="SUPFAM" id="SSF47802">
    <property type="entry name" value="DNA polymerase beta, N-terminal domain-like"/>
    <property type="match status" value="1"/>
</dbReference>
<feature type="region of interest" description="Disordered" evidence="18">
    <location>
        <begin position="1"/>
        <end position="96"/>
    </location>
</feature>
<comment type="cofactor">
    <cofactor evidence="1">
        <name>Mn(2+)</name>
        <dbReference type="ChEBI" id="CHEBI:29035"/>
    </cofactor>
</comment>
<evidence type="ECO:0000256" key="11">
    <source>
        <dbReference type="ARBA" id="ARBA00023125"/>
    </source>
</evidence>
<keyword evidence="11" id="KW-0238">DNA-binding</keyword>
<feature type="active site" description="Nucleophile; Schiff-base intermediate with DNA; for 5'-dRP lyase activity" evidence="16">
    <location>
        <position position="408"/>
    </location>
</feature>
<feature type="compositionally biased region" description="Acidic residues" evidence="18">
    <location>
        <begin position="1"/>
        <end position="14"/>
    </location>
</feature>
<dbReference type="Gene3D" id="1.10.150.110">
    <property type="entry name" value="DNA polymerase beta, N-terminal domain-like"/>
    <property type="match status" value="1"/>
</dbReference>
<dbReference type="FunFam" id="1.10.150.110:FF:000005">
    <property type="entry name" value="DNA polymerase POL4"/>
    <property type="match status" value="1"/>
</dbReference>
<dbReference type="PROSITE" id="PS50172">
    <property type="entry name" value="BRCT"/>
    <property type="match status" value="1"/>
</dbReference>
<comment type="similarity">
    <text evidence="3 17">Belongs to the DNA polymerase type-X family.</text>
</comment>
<keyword evidence="13" id="KW-0456">Lyase</keyword>
<dbReference type="Pfam" id="PF14792">
    <property type="entry name" value="DNA_pol_B_palm"/>
    <property type="match status" value="1"/>
</dbReference>
<dbReference type="InterPro" id="IPR037160">
    <property type="entry name" value="DNA_Pol_thumb_sf"/>
</dbReference>
<dbReference type="InterPro" id="IPR002054">
    <property type="entry name" value="DNA-dir_DNA_pol_X"/>
</dbReference>
<feature type="compositionally biased region" description="Polar residues" evidence="18">
    <location>
        <begin position="204"/>
        <end position="220"/>
    </location>
</feature>
<keyword evidence="9 17" id="KW-0227">DNA damage</keyword>
<dbReference type="GO" id="GO:0003887">
    <property type="term" value="F:DNA-directed DNA polymerase activity"/>
    <property type="evidence" value="ECO:0007669"/>
    <property type="project" value="UniProtKB-UniRule"/>
</dbReference>
<organism evidence="20 21">
    <name type="scientific">Trichoglossum hirsutum</name>
    <dbReference type="NCBI Taxonomy" id="265104"/>
    <lineage>
        <taxon>Eukaryota</taxon>
        <taxon>Fungi</taxon>
        <taxon>Dikarya</taxon>
        <taxon>Ascomycota</taxon>
        <taxon>Pezizomycotina</taxon>
        <taxon>Geoglossomycetes</taxon>
        <taxon>Geoglossales</taxon>
        <taxon>Geoglossaceae</taxon>
        <taxon>Trichoglossum</taxon>
    </lineage>
</organism>
<comment type="function">
    <text evidence="17">DNA polymerase that functions in several pathways of DNA repair. Involved in base excision repair (BER) responsible for repair of lesions that give rise to abasic (AP) sites in DNA. Also contributes to DNA double-strand break repair by non-homologous end joining and homologous recombination. Has both template-dependent and template-independent (terminal transferase) DNA polymerase activities. Has also a 5'-deoxyribose-5-phosphate lyase (dRP lyase) activity.</text>
</comment>
<dbReference type="GO" id="GO:0016829">
    <property type="term" value="F:lyase activity"/>
    <property type="evidence" value="ECO:0007669"/>
    <property type="project" value="UniProtKB-KW"/>
</dbReference>
<dbReference type="Pfam" id="PF10391">
    <property type="entry name" value="DNA_pol_lambd_f"/>
    <property type="match status" value="1"/>
</dbReference>
<dbReference type="InterPro" id="IPR028207">
    <property type="entry name" value="DNA_pol_B_palm_palm"/>
</dbReference>
<keyword evidence="8" id="KW-0479">Metal-binding</keyword>
<evidence type="ECO:0000256" key="8">
    <source>
        <dbReference type="ARBA" id="ARBA00022723"/>
    </source>
</evidence>
<keyword evidence="5 17" id="KW-0808">Transferase</keyword>
<dbReference type="InterPro" id="IPR019843">
    <property type="entry name" value="DNA_pol-X_BS"/>
</dbReference>
<dbReference type="PANTHER" id="PTHR11276">
    <property type="entry name" value="DNA POLYMERASE TYPE-X FAMILY MEMBER"/>
    <property type="match status" value="1"/>
</dbReference>
<protein>
    <recommendedName>
        <fullName evidence="17">DNA polymerase</fullName>
        <ecNumber evidence="17">2.7.7.7</ecNumber>
    </recommendedName>
</protein>
<dbReference type="SMART" id="SM00483">
    <property type="entry name" value="POLXc"/>
    <property type="match status" value="1"/>
</dbReference>
<dbReference type="Proteomes" id="UP000750711">
    <property type="component" value="Unassembled WGS sequence"/>
</dbReference>
<dbReference type="InterPro" id="IPR027421">
    <property type="entry name" value="DNA_pol_lamdba_lyase_dom_sf"/>
</dbReference>
<keyword evidence="7" id="KW-0235">DNA replication</keyword>
<keyword evidence="14 17" id="KW-0539">Nucleus</keyword>
<keyword evidence="6 17" id="KW-0548">Nucleotidyltransferase</keyword>
<evidence type="ECO:0000256" key="1">
    <source>
        <dbReference type="ARBA" id="ARBA00001936"/>
    </source>
</evidence>
<dbReference type="PANTHER" id="PTHR11276:SF28">
    <property type="entry name" value="DNA POLYMERASE LAMBDA"/>
    <property type="match status" value="1"/>
</dbReference>
<evidence type="ECO:0000256" key="7">
    <source>
        <dbReference type="ARBA" id="ARBA00022705"/>
    </source>
</evidence>
<evidence type="ECO:0000256" key="10">
    <source>
        <dbReference type="ARBA" id="ARBA00022932"/>
    </source>
</evidence>
<evidence type="ECO:0000313" key="20">
    <source>
        <dbReference type="EMBL" id="KAH0566079.1"/>
    </source>
</evidence>
<dbReference type="InterPro" id="IPR022312">
    <property type="entry name" value="DNA_pol_X"/>
</dbReference>
<evidence type="ECO:0000256" key="5">
    <source>
        <dbReference type="ARBA" id="ARBA00022679"/>
    </source>
</evidence>
<sequence length="676" mass="75848">MDGVSEGETEELSDTEFVSRKGKMATRAGSRHGATPASAAPGSRSNSPPGKKRKSSVAKTATKPSGKRKRDEPRAAEIATEVAAEPSRKRKKKELPLQMAPESRQIFKGLNFFFLPNDDVSPARKMRIRKAMEHGAVWVKEWTDGITHIIADKRLTYQDIIKYLKIPSIPDNMVLVNEIYPIDCVQRQVIITPIHHHHHVDGDASSQGGHLTPSATQSLQGLEDRSLSPKPTKRKARLRETPPREGEPSGLNLVRQLPKAPFLQLQSLATTPTQKISDALDEAIQEARGFKELPFGMDEEDESLTQSPVDRDTDDEEAEIPSKKLKGARDSSFQCMHKNDGHDSETNPNAKTISVLQEMSDYYTRTQDQWRSIAYRRAIATLRKQDHKITSAEEAAKLPFIGSRLALKIEEIAWTNRLQRLENTKLEQSDKVLKAFLGIYGVGLSQASMWINQGYQTLEDLLAHAQLTKNQRIGIEHYEDFNTRIPRAEVEEHGKIVSSAAHSIDPQLQVVIMGSYRRGAETCGDIDFMITKPGATVYELRYILLDDLIPSLFAQDFLQVALSVPSKTDGSKWHGASRLPGRDGAKCRRVDFLLVPAEEVGAALIYFTGNDIFNRSIRLLAGKKGMRLNQHGLWKDVVRGRNRERITQGTLLEGRSEKRIFQLLGVPYRPPEHRIC</sequence>
<keyword evidence="12 17" id="KW-0234">DNA repair</keyword>
<dbReference type="PRINTS" id="PR00869">
    <property type="entry name" value="DNAPOLX"/>
</dbReference>
<dbReference type="InterPro" id="IPR001357">
    <property type="entry name" value="BRCT_dom"/>
</dbReference>
<dbReference type="Gene3D" id="1.10.150.20">
    <property type="entry name" value="5' to 3' exonuclease, C-terminal subdomain"/>
    <property type="match status" value="1"/>
</dbReference>
<dbReference type="GO" id="GO:0046872">
    <property type="term" value="F:metal ion binding"/>
    <property type="evidence" value="ECO:0007669"/>
    <property type="project" value="UniProtKB-UniRule"/>
</dbReference>
<dbReference type="SUPFAM" id="SSF81301">
    <property type="entry name" value="Nucleotidyltransferase"/>
    <property type="match status" value="1"/>
</dbReference>
<feature type="compositionally biased region" description="Basic and acidic residues" evidence="18">
    <location>
        <begin position="238"/>
        <end position="247"/>
    </location>
</feature>
<feature type="region of interest" description="Disordered" evidence="18">
    <location>
        <begin position="291"/>
        <end position="321"/>
    </location>
</feature>
<dbReference type="GO" id="GO:0005634">
    <property type="term" value="C:nucleus"/>
    <property type="evidence" value="ECO:0007669"/>
    <property type="project" value="UniProtKB-SubCell"/>
</dbReference>
<dbReference type="FunFam" id="1.10.150.20:FF:000010">
    <property type="entry name" value="DNA polymerase lambda"/>
    <property type="match status" value="1"/>
</dbReference>
<evidence type="ECO:0000256" key="18">
    <source>
        <dbReference type="SAM" id="MobiDB-lite"/>
    </source>
</evidence>
<dbReference type="SUPFAM" id="SSF52113">
    <property type="entry name" value="BRCT domain"/>
    <property type="match status" value="1"/>
</dbReference>
<feature type="domain" description="BRCT" evidence="19">
    <location>
        <begin position="102"/>
        <end position="188"/>
    </location>
</feature>
<name>A0A9P8LIV8_9PEZI</name>
<dbReference type="InterPro" id="IPR010996">
    <property type="entry name" value="HHH_MUS81"/>
</dbReference>
<dbReference type="PRINTS" id="PR00870">
    <property type="entry name" value="DNAPOLXBETA"/>
</dbReference>
<dbReference type="InterPro" id="IPR018944">
    <property type="entry name" value="DNA_pol_lambd_fingers_domain"/>
</dbReference>
<evidence type="ECO:0000256" key="16">
    <source>
        <dbReference type="PIRSR" id="PIRSR622312-50"/>
    </source>
</evidence>
<evidence type="ECO:0000256" key="12">
    <source>
        <dbReference type="ARBA" id="ARBA00023204"/>
    </source>
</evidence>
<evidence type="ECO:0000313" key="21">
    <source>
        <dbReference type="Proteomes" id="UP000750711"/>
    </source>
</evidence>
<evidence type="ECO:0000256" key="2">
    <source>
        <dbReference type="ARBA" id="ARBA00004123"/>
    </source>
</evidence>
<keyword evidence="21" id="KW-1185">Reference proteome</keyword>
<proteinExistence type="inferred from homology"/>
<dbReference type="Gene3D" id="3.40.50.10190">
    <property type="entry name" value="BRCT domain"/>
    <property type="match status" value="1"/>
</dbReference>
<dbReference type="AlphaFoldDB" id="A0A9P8LIV8"/>
<comment type="catalytic activity">
    <reaction evidence="15 17">
        <text>DNA(n) + a 2'-deoxyribonucleoside 5'-triphosphate = DNA(n+1) + diphosphate</text>
        <dbReference type="Rhea" id="RHEA:22508"/>
        <dbReference type="Rhea" id="RHEA-COMP:17339"/>
        <dbReference type="Rhea" id="RHEA-COMP:17340"/>
        <dbReference type="ChEBI" id="CHEBI:33019"/>
        <dbReference type="ChEBI" id="CHEBI:61560"/>
        <dbReference type="ChEBI" id="CHEBI:173112"/>
        <dbReference type="EC" id="2.7.7.7"/>
    </reaction>
</comment>
<evidence type="ECO:0000259" key="19">
    <source>
        <dbReference type="PROSITE" id="PS50172"/>
    </source>
</evidence>
<evidence type="ECO:0000256" key="3">
    <source>
        <dbReference type="ARBA" id="ARBA00008323"/>
    </source>
</evidence>
<evidence type="ECO:0000256" key="13">
    <source>
        <dbReference type="ARBA" id="ARBA00023239"/>
    </source>
</evidence>
<evidence type="ECO:0000256" key="15">
    <source>
        <dbReference type="ARBA" id="ARBA00049244"/>
    </source>
</evidence>
<dbReference type="PROSITE" id="PS00522">
    <property type="entry name" value="DNA_POLYMERASE_X"/>
    <property type="match status" value="1"/>
</dbReference>
<accession>A0A9P8LIV8</accession>
<keyword evidence="4" id="KW-0237">DNA synthesis</keyword>
<dbReference type="InterPro" id="IPR029398">
    <property type="entry name" value="PolB_thumb"/>
</dbReference>
<dbReference type="EMBL" id="JAGHQM010000036">
    <property type="protein sequence ID" value="KAH0566079.1"/>
    <property type="molecule type" value="Genomic_DNA"/>
</dbReference>
<dbReference type="GO" id="GO:0006303">
    <property type="term" value="P:double-strand break repair via nonhomologous end joining"/>
    <property type="evidence" value="ECO:0007669"/>
    <property type="project" value="TreeGrafter"/>
</dbReference>
<dbReference type="InterPro" id="IPR043519">
    <property type="entry name" value="NT_sf"/>
</dbReference>
<evidence type="ECO:0000256" key="9">
    <source>
        <dbReference type="ARBA" id="ARBA00022763"/>
    </source>
</evidence>
<comment type="subcellular location">
    <subcellularLocation>
        <location evidence="2 17">Nucleus</location>
    </subcellularLocation>
</comment>
<dbReference type="Gene3D" id="3.30.460.10">
    <property type="entry name" value="Beta Polymerase, domain 2"/>
    <property type="match status" value="1"/>
</dbReference>
<evidence type="ECO:0000256" key="6">
    <source>
        <dbReference type="ARBA" id="ARBA00022695"/>
    </source>
</evidence>
<dbReference type="EC" id="2.7.7.7" evidence="17"/>
<comment type="caution">
    <text evidence="20">The sequence shown here is derived from an EMBL/GenBank/DDBJ whole genome shotgun (WGS) entry which is preliminary data.</text>
</comment>
<dbReference type="InterPro" id="IPR002008">
    <property type="entry name" value="DNA_pol_X_beta-like"/>
</dbReference>
<dbReference type="Gene3D" id="3.30.210.10">
    <property type="entry name" value="DNA polymerase, thumb domain"/>
    <property type="match status" value="1"/>
</dbReference>
<dbReference type="GO" id="GO:0006260">
    <property type="term" value="P:DNA replication"/>
    <property type="evidence" value="ECO:0007669"/>
    <property type="project" value="UniProtKB-KW"/>
</dbReference>
<dbReference type="CDD" id="cd00141">
    <property type="entry name" value="NT_POLXc"/>
    <property type="match status" value="1"/>
</dbReference>
<dbReference type="Pfam" id="PF14791">
    <property type="entry name" value="DNA_pol_B_thumb"/>
    <property type="match status" value="1"/>
</dbReference>
<dbReference type="Pfam" id="PF14716">
    <property type="entry name" value="HHH_8"/>
    <property type="match status" value="1"/>
</dbReference>